<feature type="chain" id="PRO_5016468115" evidence="1">
    <location>
        <begin position="18"/>
        <end position="170"/>
    </location>
</feature>
<dbReference type="AlphaFoldDB" id="A0A327NPH0"/>
<keyword evidence="1" id="KW-0732">Signal</keyword>
<name>A0A327NPH0_9BACT</name>
<dbReference type="InterPro" id="IPR029033">
    <property type="entry name" value="His_PPase_superfam"/>
</dbReference>
<keyword evidence="3" id="KW-1185">Reference proteome</keyword>
<dbReference type="SUPFAM" id="SSF53254">
    <property type="entry name" value="Phosphoglycerate mutase-like"/>
    <property type="match status" value="1"/>
</dbReference>
<gene>
    <name evidence="2" type="ORF">HMF3257_27970</name>
</gene>
<dbReference type="EMBL" id="QLII01000001">
    <property type="protein sequence ID" value="RAI77067.1"/>
    <property type="molecule type" value="Genomic_DNA"/>
</dbReference>
<protein>
    <submittedName>
        <fullName evidence="2">Phosphoglycerate mutase</fullName>
    </submittedName>
</protein>
<dbReference type="Gene3D" id="3.40.50.1240">
    <property type="entry name" value="Phosphoglycerate mutase-like"/>
    <property type="match status" value="1"/>
</dbReference>
<reference evidence="2 3" key="1">
    <citation type="submission" date="2018-06" db="EMBL/GenBank/DDBJ databases">
        <title>Spirosoma sp. HMF3257 Genome sequencing and assembly.</title>
        <authorList>
            <person name="Kang H."/>
            <person name="Cha I."/>
            <person name="Kim H."/>
            <person name="Kang J."/>
            <person name="Joh K."/>
        </authorList>
    </citation>
    <scope>NUCLEOTIDE SEQUENCE [LARGE SCALE GENOMIC DNA]</scope>
    <source>
        <strain evidence="2 3">HMF3257</strain>
    </source>
</reference>
<dbReference type="CDD" id="cd07067">
    <property type="entry name" value="HP_PGM_like"/>
    <property type="match status" value="1"/>
</dbReference>
<dbReference type="RefSeq" id="WP_111347202.1">
    <property type="nucleotide sequence ID" value="NZ_QLII01000001.1"/>
</dbReference>
<organism evidence="2 3">
    <name type="scientific">Spirosoma telluris</name>
    <dbReference type="NCBI Taxonomy" id="2183553"/>
    <lineage>
        <taxon>Bacteria</taxon>
        <taxon>Pseudomonadati</taxon>
        <taxon>Bacteroidota</taxon>
        <taxon>Cytophagia</taxon>
        <taxon>Cytophagales</taxon>
        <taxon>Cytophagaceae</taxon>
        <taxon>Spirosoma</taxon>
    </lineage>
</organism>
<sequence>MHLLYSFLLITCSLLTACSTTTVYIVRHAEKVNETDTTNLTPAGFARATALAEKLGNQHVDSIFTTPYRRTRQTAQPLAQRLGLQLVDYPAKPTEAIVNRVNAMKNKTVLVVGHSNTILEIAKGLGAQPTLTKIEAGDFDNLLQVKIRRGLFKKSSITVGQTTYGQLTPP</sequence>
<dbReference type="InterPro" id="IPR013078">
    <property type="entry name" value="His_Pase_superF_clade-1"/>
</dbReference>
<dbReference type="Proteomes" id="UP000249016">
    <property type="component" value="Unassembled WGS sequence"/>
</dbReference>
<comment type="caution">
    <text evidence="2">The sequence shown here is derived from an EMBL/GenBank/DDBJ whole genome shotgun (WGS) entry which is preliminary data.</text>
</comment>
<accession>A0A327NPH0</accession>
<feature type="signal peptide" evidence="1">
    <location>
        <begin position="1"/>
        <end position="17"/>
    </location>
</feature>
<dbReference type="OrthoDB" id="3296006at2"/>
<evidence type="ECO:0000313" key="2">
    <source>
        <dbReference type="EMBL" id="RAI77067.1"/>
    </source>
</evidence>
<evidence type="ECO:0000313" key="3">
    <source>
        <dbReference type="Proteomes" id="UP000249016"/>
    </source>
</evidence>
<evidence type="ECO:0000256" key="1">
    <source>
        <dbReference type="SAM" id="SignalP"/>
    </source>
</evidence>
<proteinExistence type="predicted"/>
<dbReference type="Pfam" id="PF00300">
    <property type="entry name" value="His_Phos_1"/>
    <property type="match status" value="1"/>
</dbReference>
<dbReference type="SMART" id="SM00855">
    <property type="entry name" value="PGAM"/>
    <property type="match status" value="1"/>
</dbReference>